<proteinExistence type="predicted"/>
<reference evidence="1" key="1">
    <citation type="journal article" date="2020" name="Stud. Mycol.">
        <title>101 Dothideomycetes genomes: a test case for predicting lifestyles and emergence of pathogens.</title>
        <authorList>
            <person name="Haridas S."/>
            <person name="Albert R."/>
            <person name="Binder M."/>
            <person name="Bloem J."/>
            <person name="Labutti K."/>
            <person name="Salamov A."/>
            <person name="Andreopoulos B."/>
            <person name="Baker S."/>
            <person name="Barry K."/>
            <person name="Bills G."/>
            <person name="Bluhm B."/>
            <person name="Cannon C."/>
            <person name="Castanera R."/>
            <person name="Culley D."/>
            <person name="Daum C."/>
            <person name="Ezra D."/>
            <person name="Gonzalez J."/>
            <person name="Henrissat B."/>
            <person name="Kuo A."/>
            <person name="Liang C."/>
            <person name="Lipzen A."/>
            <person name="Lutzoni F."/>
            <person name="Magnuson J."/>
            <person name="Mondo S."/>
            <person name="Nolan M."/>
            <person name="Ohm R."/>
            <person name="Pangilinan J."/>
            <person name="Park H.-J."/>
            <person name="Ramirez L."/>
            <person name="Alfaro M."/>
            <person name="Sun H."/>
            <person name="Tritt A."/>
            <person name="Yoshinaga Y."/>
            <person name="Zwiers L.-H."/>
            <person name="Turgeon B."/>
            <person name="Goodwin S."/>
            <person name="Spatafora J."/>
            <person name="Crous P."/>
            <person name="Grigoriev I."/>
        </authorList>
    </citation>
    <scope>NUCLEOTIDE SEQUENCE</scope>
    <source>
        <strain evidence="1">CBS 110217</strain>
    </source>
</reference>
<keyword evidence="2" id="KW-1185">Reference proteome</keyword>
<dbReference type="Proteomes" id="UP000799777">
    <property type="component" value="Unassembled WGS sequence"/>
</dbReference>
<dbReference type="OrthoDB" id="3803009at2759"/>
<sequence>MCNEYKTTYIYVGDGCKIGSCNVIKYTADPCADKPAGGIRLCHNYKMIYSG</sequence>
<accession>A0A9P4GYR7</accession>
<evidence type="ECO:0000313" key="1">
    <source>
        <dbReference type="EMBL" id="KAF2023974.1"/>
    </source>
</evidence>
<name>A0A9P4GYR7_9PLEO</name>
<feature type="non-terminal residue" evidence="1">
    <location>
        <position position="51"/>
    </location>
</feature>
<dbReference type="EMBL" id="ML978315">
    <property type="protein sequence ID" value="KAF2023974.1"/>
    <property type="molecule type" value="Genomic_DNA"/>
</dbReference>
<organism evidence="1 2">
    <name type="scientific">Setomelanomma holmii</name>
    <dbReference type="NCBI Taxonomy" id="210430"/>
    <lineage>
        <taxon>Eukaryota</taxon>
        <taxon>Fungi</taxon>
        <taxon>Dikarya</taxon>
        <taxon>Ascomycota</taxon>
        <taxon>Pezizomycotina</taxon>
        <taxon>Dothideomycetes</taxon>
        <taxon>Pleosporomycetidae</taxon>
        <taxon>Pleosporales</taxon>
        <taxon>Pleosporineae</taxon>
        <taxon>Phaeosphaeriaceae</taxon>
        <taxon>Setomelanomma</taxon>
    </lineage>
</organism>
<protein>
    <submittedName>
        <fullName evidence="1">Uncharacterized protein</fullName>
    </submittedName>
</protein>
<evidence type="ECO:0000313" key="2">
    <source>
        <dbReference type="Proteomes" id="UP000799777"/>
    </source>
</evidence>
<gene>
    <name evidence="1" type="ORF">EK21DRAFT_13692</name>
</gene>
<comment type="caution">
    <text evidence="1">The sequence shown here is derived from an EMBL/GenBank/DDBJ whole genome shotgun (WGS) entry which is preliminary data.</text>
</comment>
<dbReference type="AlphaFoldDB" id="A0A9P4GYR7"/>